<keyword evidence="3" id="KW-1185">Reference proteome</keyword>
<dbReference type="InParanoid" id="B8M3G1"/>
<protein>
    <recommendedName>
        <fullName evidence="1">DUF2293 domain-containing protein</fullName>
    </recommendedName>
</protein>
<name>B8M3G1_TALSN</name>
<evidence type="ECO:0000313" key="3">
    <source>
        <dbReference type="Proteomes" id="UP000001745"/>
    </source>
</evidence>
<dbReference type="PANTHER" id="PTHR38113:SF2">
    <property type="entry name" value="DUF2293 DOMAIN-CONTAINING PROTEIN"/>
    <property type="match status" value="1"/>
</dbReference>
<accession>B8M3G1</accession>
<dbReference type="PANTHER" id="PTHR38113">
    <property type="match status" value="1"/>
</dbReference>
<sequence length="183" mass="20605">MPEGYIFVPKGDPYITRNCKSRTKEAGNTIYIVYDNKLNHQLGIRIPSAIHTSVLHSATQTAAHRALATHNRDIRTNLKARSLLQLTFPSIPPTCLSKILQHAFLKGSGRVGRISTRPDEKKATLAVEAHVRHEHTEYEKLMSEGGMNREEAREVVWKEVKTIRDGWAKGKVKEAEVEAIDLT</sequence>
<dbReference type="InterPro" id="IPR018744">
    <property type="entry name" value="DUF2293"/>
</dbReference>
<dbReference type="RefSeq" id="XP_002479296.1">
    <property type="nucleotide sequence ID" value="XM_002479251.1"/>
</dbReference>
<dbReference type="Pfam" id="PF10056">
    <property type="entry name" value="DUF2293"/>
    <property type="match status" value="1"/>
</dbReference>
<proteinExistence type="predicted"/>
<reference evidence="3" key="1">
    <citation type="journal article" date="2015" name="Genome Announc.">
        <title>Genome sequence of the AIDS-associated pathogen Penicillium marneffei (ATCC18224) and its near taxonomic relative Talaromyces stipitatus (ATCC10500).</title>
        <authorList>
            <person name="Nierman W.C."/>
            <person name="Fedorova-Abrams N.D."/>
            <person name="Andrianopoulos A."/>
        </authorList>
    </citation>
    <scope>NUCLEOTIDE SEQUENCE [LARGE SCALE GENOMIC DNA]</scope>
    <source>
        <strain evidence="3">ATCC 10500 / CBS 375.48 / QM 6759 / NRRL 1006</strain>
    </source>
</reference>
<dbReference type="eggNOG" id="ENOG502SQI9">
    <property type="taxonomic scope" value="Eukaryota"/>
</dbReference>
<dbReference type="OMA" id="DAREQVW"/>
<feature type="domain" description="DUF2293" evidence="1">
    <location>
        <begin position="84"/>
        <end position="167"/>
    </location>
</feature>
<organism evidence="2 3">
    <name type="scientific">Talaromyces stipitatus (strain ATCC 10500 / CBS 375.48 / QM 6759 / NRRL 1006)</name>
    <name type="common">Penicillium stipitatum</name>
    <dbReference type="NCBI Taxonomy" id="441959"/>
    <lineage>
        <taxon>Eukaryota</taxon>
        <taxon>Fungi</taxon>
        <taxon>Dikarya</taxon>
        <taxon>Ascomycota</taxon>
        <taxon>Pezizomycotina</taxon>
        <taxon>Eurotiomycetes</taxon>
        <taxon>Eurotiomycetidae</taxon>
        <taxon>Eurotiales</taxon>
        <taxon>Trichocomaceae</taxon>
        <taxon>Talaromyces</taxon>
        <taxon>Talaromyces sect. Talaromyces</taxon>
    </lineage>
</organism>
<dbReference type="PhylomeDB" id="B8M3G1"/>
<evidence type="ECO:0000259" key="1">
    <source>
        <dbReference type="Pfam" id="PF10056"/>
    </source>
</evidence>
<dbReference type="HOGENOM" id="CLU_089022_1_0_1"/>
<dbReference type="AlphaFoldDB" id="B8M3G1"/>
<dbReference type="Proteomes" id="UP000001745">
    <property type="component" value="Unassembled WGS sequence"/>
</dbReference>
<dbReference type="EMBL" id="EQ962653">
    <property type="protein sequence ID" value="EED22333.1"/>
    <property type="molecule type" value="Genomic_DNA"/>
</dbReference>
<evidence type="ECO:0000313" key="2">
    <source>
        <dbReference type="EMBL" id="EED22333.1"/>
    </source>
</evidence>
<dbReference type="VEuPathDB" id="FungiDB:TSTA_095820"/>
<dbReference type="GeneID" id="8105893"/>
<gene>
    <name evidence="2" type="ORF">TSTA_095820</name>
</gene>
<dbReference type="OrthoDB" id="5381833at2759"/>